<dbReference type="GO" id="GO:0009298">
    <property type="term" value="P:GDP-mannose biosynthetic process"/>
    <property type="evidence" value="ECO:0007669"/>
    <property type="project" value="TreeGrafter"/>
</dbReference>
<dbReference type="PANTHER" id="PTHR46390:SF1">
    <property type="entry name" value="MANNOSE-1-PHOSPHATE GUANYLYLTRANSFERASE"/>
    <property type="match status" value="1"/>
</dbReference>
<name>A0A330L602_9BACT</name>
<protein>
    <submittedName>
        <fullName evidence="2">Putative Mannose-1-phosphate guanylyltransferase (GDP)</fullName>
        <ecNumber evidence="2">2.7.7.22</ecNumber>
    </submittedName>
</protein>
<dbReference type="InterPro" id="IPR051161">
    <property type="entry name" value="Mannose-6P_isomerase_type2"/>
</dbReference>
<keyword evidence="2" id="KW-0548">Nucleotidyltransferase</keyword>
<evidence type="ECO:0000313" key="3">
    <source>
        <dbReference type="Proteomes" id="UP000248168"/>
    </source>
</evidence>
<sequence length="321" mass="35909">MMQTYTKSMQGNTRTASPLWSIVLAGGEGKRLAPVIKQWLGEEKPKQYCTFTGTRSMLQHTVDRADCLAAPEQRVTVVGAHHEAEAVRQLDSRGGKLVLQPANRDTAAGIYLPLTYVRAMDPDATVVIYPSDHFIYPEGVFIDAVRHAALAADLMDDRLMLLGIRPDAKEFEYGHIKLDQRVADYGPHSVWTVDQFLEKPDPRTAGSLGEEVLWNTMIIVAKVDMLWKLGEKTLPSMMRLFETFQPAIGTSRELQVLGRLYERMPVRNFSSDVLERAPSHVAAFEVRDVAWNDWGRAERITESLRGIGKVPVFSAELTGVA</sequence>
<organism evidence="2 3">
    <name type="scientific">Nitrospira lenta</name>
    <dbReference type="NCBI Taxonomy" id="1436998"/>
    <lineage>
        <taxon>Bacteria</taxon>
        <taxon>Pseudomonadati</taxon>
        <taxon>Nitrospirota</taxon>
        <taxon>Nitrospiria</taxon>
        <taxon>Nitrospirales</taxon>
        <taxon>Nitrospiraceae</taxon>
        <taxon>Nitrospira</taxon>
    </lineage>
</organism>
<proteinExistence type="predicted"/>
<keyword evidence="2" id="KW-0808">Transferase</keyword>
<dbReference type="SUPFAM" id="SSF53448">
    <property type="entry name" value="Nucleotide-diphospho-sugar transferases"/>
    <property type="match status" value="1"/>
</dbReference>
<dbReference type="RefSeq" id="WP_181416785.1">
    <property type="nucleotide sequence ID" value="NZ_OUNR01000016.1"/>
</dbReference>
<dbReference type="GO" id="GO:0008928">
    <property type="term" value="F:mannose-1-phosphate guanylyltransferase (GDP) activity"/>
    <property type="evidence" value="ECO:0007669"/>
    <property type="project" value="UniProtKB-EC"/>
</dbReference>
<dbReference type="Pfam" id="PF00483">
    <property type="entry name" value="NTP_transferase"/>
    <property type="match status" value="1"/>
</dbReference>
<dbReference type="EC" id="2.7.7.22" evidence="2"/>
<dbReference type="EMBL" id="OUNR01000016">
    <property type="protein sequence ID" value="SPP65255.1"/>
    <property type="molecule type" value="Genomic_DNA"/>
</dbReference>
<dbReference type="Gene3D" id="3.90.550.10">
    <property type="entry name" value="Spore Coat Polysaccharide Biosynthesis Protein SpsA, Chain A"/>
    <property type="match status" value="1"/>
</dbReference>
<feature type="domain" description="Nucleotidyl transferase" evidence="1">
    <location>
        <begin position="21"/>
        <end position="298"/>
    </location>
</feature>
<reference evidence="3" key="1">
    <citation type="submission" date="2018-04" db="EMBL/GenBank/DDBJ databases">
        <authorList>
            <person name="Lucker S."/>
            <person name="Sakoula D."/>
        </authorList>
    </citation>
    <scope>NUCLEOTIDE SEQUENCE [LARGE SCALE GENOMIC DNA]</scope>
</reference>
<gene>
    <name evidence="2" type="ORF">NITLEN_30169</name>
</gene>
<dbReference type="InterPro" id="IPR029044">
    <property type="entry name" value="Nucleotide-diphossugar_trans"/>
</dbReference>
<dbReference type="InterPro" id="IPR005835">
    <property type="entry name" value="NTP_transferase_dom"/>
</dbReference>
<dbReference type="PANTHER" id="PTHR46390">
    <property type="entry name" value="MANNOSE-1-PHOSPHATE GUANYLYLTRANSFERASE"/>
    <property type="match status" value="1"/>
</dbReference>
<keyword evidence="3" id="KW-1185">Reference proteome</keyword>
<evidence type="ECO:0000259" key="1">
    <source>
        <dbReference type="Pfam" id="PF00483"/>
    </source>
</evidence>
<dbReference type="AlphaFoldDB" id="A0A330L602"/>
<dbReference type="GO" id="GO:0004475">
    <property type="term" value="F:mannose-1-phosphate guanylyltransferase (GTP) activity"/>
    <property type="evidence" value="ECO:0007669"/>
    <property type="project" value="TreeGrafter"/>
</dbReference>
<accession>A0A330L602</accession>
<dbReference type="InParanoid" id="A0A330L602"/>
<dbReference type="Proteomes" id="UP000248168">
    <property type="component" value="Unassembled WGS sequence"/>
</dbReference>
<evidence type="ECO:0000313" key="2">
    <source>
        <dbReference type="EMBL" id="SPP65255.1"/>
    </source>
</evidence>